<feature type="transmembrane region" description="Helical" evidence="1">
    <location>
        <begin position="7"/>
        <end position="30"/>
    </location>
</feature>
<name>A0A0F9RFJ9_9ZZZZ</name>
<evidence type="ECO:0000313" key="2">
    <source>
        <dbReference type="EMBL" id="KKN16033.1"/>
    </source>
</evidence>
<reference evidence="2" key="1">
    <citation type="journal article" date="2015" name="Nature">
        <title>Complex archaea that bridge the gap between prokaryotes and eukaryotes.</title>
        <authorList>
            <person name="Spang A."/>
            <person name="Saw J.H."/>
            <person name="Jorgensen S.L."/>
            <person name="Zaremba-Niedzwiedzka K."/>
            <person name="Martijn J."/>
            <person name="Lind A.E."/>
            <person name="van Eijk R."/>
            <person name="Schleper C."/>
            <person name="Guy L."/>
            <person name="Ettema T.J."/>
        </authorList>
    </citation>
    <scope>NUCLEOTIDE SEQUENCE</scope>
</reference>
<keyword evidence="1" id="KW-0472">Membrane</keyword>
<protein>
    <submittedName>
        <fullName evidence="2">Uncharacterized protein</fullName>
    </submittedName>
</protein>
<comment type="caution">
    <text evidence="2">The sequence shown here is derived from an EMBL/GenBank/DDBJ whole genome shotgun (WGS) entry which is preliminary data.</text>
</comment>
<organism evidence="2">
    <name type="scientific">marine sediment metagenome</name>
    <dbReference type="NCBI Taxonomy" id="412755"/>
    <lineage>
        <taxon>unclassified sequences</taxon>
        <taxon>metagenomes</taxon>
        <taxon>ecological metagenomes</taxon>
    </lineage>
</organism>
<proteinExistence type="predicted"/>
<dbReference type="EMBL" id="LAZR01003653">
    <property type="protein sequence ID" value="KKN16033.1"/>
    <property type="molecule type" value="Genomic_DNA"/>
</dbReference>
<gene>
    <name evidence="2" type="ORF">LCGC14_0979950</name>
</gene>
<accession>A0A0F9RFJ9</accession>
<keyword evidence="1" id="KW-0812">Transmembrane</keyword>
<sequence length="80" mass="9457">MVDGWKVTAIIFMVLFIIENLLFGYGFYLINEDDKKADICYYELCKEFPEATYEVNICTCYQYNEDGNYEVNETILMFDG</sequence>
<keyword evidence="1" id="KW-1133">Transmembrane helix</keyword>
<evidence type="ECO:0000256" key="1">
    <source>
        <dbReference type="SAM" id="Phobius"/>
    </source>
</evidence>
<dbReference type="AlphaFoldDB" id="A0A0F9RFJ9"/>